<organism evidence="1 2">
    <name type="scientific">Dermacentor silvarum</name>
    <name type="common">Tick</name>
    <dbReference type="NCBI Taxonomy" id="543639"/>
    <lineage>
        <taxon>Eukaryota</taxon>
        <taxon>Metazoa</taxon>
        <taxon>Ecdysozoa</taxon>
        <taxon>Arthropoda</taxon>
        <taxon>Chelicerata</taxon>
        <taxon>Arachnida</taxon>
        <taxon>Acari</taxon>
        <taxon>Parasitiformes</taxon>
        <taxon>Ixodida</taxon>
        <taxon>Ixodoidea</taxon>
        <taxon>Ixodidae</taxon>
        <taxon>Rhipicephalinae</taxon>
        <taxon>Dermacentor</taxon>
    </lineage>
</organism>
<dbReference type="EMBL" id="CM023473">
    <property type="protein sequence ID" value="KAH7953309.1"/>
    <property type="molecule type" value="Genomic_DNA"/>
</dbReference>
<name>A0ACB8CVU6_DERSI</name>
<keyword evidence="2" id="KW-1185">Reference proteome</keyword>
<gene>
    <name evidence="1" type="ORF">HPB49_007024</name>
</gene>
<dbReference type="Proteomes" id="UP000821865">
    <property type="component" value="Chromosome 4"/>
</dbReference>
<proteinExistence type="predicted"/>
<sequence>MLLAGAVAALVFVIVVELALVFGHPASPGRLRFPSCTSQACRHYAQLFTDSMNLNASACDNFYAHVCGSYAGEGLRQVYRIDFTQACLAVLEKPSIHEIKSVLDAGGITWPLRNGRPDFLNAMFYMATRVFRPVFFNIATLVGNPGSSPSADDLTLFFGPFRPFQENLKALLKLLKAGELRDHLRLTYETLIGSADEIRLKELAGHYETEAEFLERYQVPSKYLTRSDNVCFFLQYTQSVSKSRWDVLMNRYLNATICQGSGNVSDSGSSKMLGGVVIESADYFAALFQMHAMYGEQVMNDMIEGLCVQNLVEYASFELLASQRRSRALATQVVHDRCFSETYAFYESAVIAHLHQPLSAEVTHLGNVATDVHNALADALHENRTSGAGGKHSFMGVRGNFYFACLALDMLDPKSFAQYYDKYPVPIGNALFNWMQHQAFLKLHRSVTAGGNNNAEKDRSSAMTESSSFFGHDDSIGDPRRAAGRFRHFRLALPHLEEPFYVANVSDGVLMAGVGTRMAAALFYDLATEAEDQVHAAQYQECLFPGISSQGRAGSRDLEIEGAVASIDIAWSALKSKGLSSETGGDDGDVAFLKRNEVFFVFFCYLLCGDEDGERMCNVPLQHSAAFSHVFGCEKGALMNPSNKCRIVM</sequence>
<evidence type="ECO:0000313" key="1">
    <source>
        <dbReference type="EMBL" id="KAH7953309.1"/>
    </source>
</evidence>
<protein>
    <submittedName>
        <fullName evidence="1">Uncharacterized protein</fullName>
    </submittedName>
</protein>
<comment type="caution">
    <text evidence="1">The sequence shown here is derived from an EMBL/GenBank/DDBJ whole genome shotgun (WGS) entry which is preliminary data.</text>
</comment>
<evidence type="ECO:0000313" key="2">
    <source>
        <dbReference type="Proteomes" id="UP000821865"/>
    </source>
</evidence>
<reference evidence="1" key="1">
    <citation type="submission" date="2020-05" db="EMBL/GenBank/DDBJ databases">
        <title>Large-scale comparative analyses of tick genomes elucidate their genetic diversity and vector capacities.</title>
        <authorList>
            <person name="Jia N."/>
            <person name="Wang J."/>
            <person name="Shi W."/>
            <person name="Du L."/>
            <person name="Sun Y."/>
            <person name="Zhan W."/>
            <person name="Jiang J."/>
            <person name="Wang Q."/>
            <person name="Zhang B."/>
            <person name="Ji P."/>
            <person name="Sakyi L.B."/>
            <person name="Cui X."/>
            <person name="Yuan T."/>
            <person name="Jiang B."/>
            <person name="Yang W."/>
            <person name="Lam T.T.-Y."/>
            <person name="Chang Q."/>
            <person name="Ding S."/>
            <person name="Wang X."/>
            <person name="Zhu J."/>
            <person name="Ruan X."/>
            <person name="Zhao L."/>
            <person name="Wei J."/>
            <person name="Que T."/>
            <person name="Du C."/>
            <person name="Cheng J."/>
            <person name="Dai P."/>
            <person name="Han X."/>
            <person name="Huang E."/>
            <person name="Gao Y."/>
            <person name="Liu J."/>
            <person name="Shao H."/>
            <person name="Ye R."/>
            <person name="Li L."/>
            <person name="Wei W."/>
            <person name="Wang X."/>
            <person name="Wang C."/>
            <person name="Yang T."/>
            <person name="Huo Q."/>
            <person name="Li W."/>
            <person name="Guo W."/>
            <person name="Chen H."/>
            <person name="Zhou L."/>
            <person name="Ni X."/>
            <person name="Tian J."/>
            <person name="Zhou Y."/>
            <person name="Sheng Y."/>
            <person name="Liu T."/>
            <person name="Pan Y."/>
            <person name="Xia L."/>
            <person name="Li J."/>
            <person name="Zhao F."/>
            <person name="Cao W."/>
        </authorList>
    </citation>
    <scope>NUCLEOTIDE SEQUENCE</scope>
    <source>
        <strain evidence="1">Dsil-2018</strain>
    </source>
</reference>
<accession>A0ACB8CVU6</accession>